<dbReference type="InterPro" id="IPR000711">
    <property type="entry name" value="ATPase_OSCP/dsu"/>
</dbReference>
<dbReference type="HAMAP" id="MF_01416">
    <property type="entry name" value="ATP_synth_delta_bact"/>
    <property type="match status" value="1"/>
</dbReference>
<evidence type="ECO:0000313" key="8">
    <source>
        <dbReference type="EMBL" id="GAA3759894.1"/>
    </source>
</evidence>
<dbReference type="RefSeq" id="WP_344781289.1">
    <property type="nucleotide sequence ID" value="NZ_BAABAF010000003.1"/>
</dbReference>
<keyword evidence="2 7" id="KW-0813">Transport</keyword>
<keyword evidence="6 7" id="KW-0066">ATP synthesis</keyword>
<comment type="caution">
    <text evidence="8">The sequence shown here is derived from an EMBL/GenBank/DDBJ whole genome shotgun (WGS) entry which is preliminary data.</text>
</comment>
<comment type="similarity">
    <text evidence="7">Belongs to the ATPase delta chain family.</text>
</comment>
<reference evidence="9" key="1">
    <citation type="journal article" date="2019" name="Int. J. Syst. Evol. Microbiol.">
        <title>The Global Catalogue of Microorganisms (GCM) 10K type strain sequencing project: providing services to taxonomists for standard genome sequencing and annotation.</title>
        <authorList>
            <consortium name="The Broad Institute Genomics Platform"/>
            <consortium name="The Broad Institute Genome Sequencing Center for Infectious Disease"/>
            <person name="Wu L."/>
            <person name="Ma J."/>
        </authorList>
    </citation>
    <scope>NUCLEOTIDE SEQUENCE [LARGE SCALE GENOMIC DNA]</scope>
    <source>
        <strain evidence="9">JCM 16950</strain>
    </source>
</reference>
<dbReference type="PANTHER" id="PTHR11910">
    <property type="entry name" value="ATP SYNTHASE DELTA CHAIN"/>
    <property type="match status" value="1"/>
</dbReference>
<evidence type="ECO:0000256" key="5">
    <source>
        <dbReference type="ARBA" id="ARBA00023136"/>
    </source>
</evidence>
<dbReference type="NCBIfam" id="NF009967">
    <property type="entry name" value="PRK13430.1"/>
    <property type="match status" value="1"/>
</dbReference>
<dbReference type="Proteomes" id="UP001500540">
    <property type="component" value="Unassembled WGS sequence"/>
</dbReference>
<evidence type="ECO:0000256" key="6">
    <source>
        <dbReference type="ARBA" id="ARBA00023310"/>
    </source>
</evidence>
<evidence type="ECO:0000256" key="3">
    <source>
        <dbReference type="ARBA" id="ARBA00022781"/>
    </source>
</evidence>
<dbReference type="Pfam" id="PF00213">
    <property type="entry name" value="OSCP"/>
    <property type="match status" value="1"/>
</dbReference>
<evidence type="ECO:0000313" key="9">
    <source>
        <dbReference type="Proteomes" id="UP001500540"/>
    </source>
</evidence>
<organism evidence="8 9">
    <name type="scientific">Microbacterium kribbense</name>
    <dbReference type="NCBI Taxonomy" id="433645"/>
    <lineage>
        <taxon>Bacteria</taxon>
        <taxon>Bacillati</taxon>
        <taxon>Actinomycetota</taxon>
        <taxon>Actinomycetes</taxon>
        <taxon>Micrococcales</taxon>
        <taxon>Microbacteriaceae</taxon>
        <taxon>Microbacterium</taxon>
    </lineage>
</organism>
<proteinExistence type="inferred from homology"/>
<accession>A0ABP7GFV6</accession>
<keyword evidence="7" id="KW-0139">CF(1)</keyword>
<protein>
    <recommendedName>
        <fullName evidence="7">ATP synthase subunit delta</fullName>
    </recommendedName>
    <alternativeName>
        <fullName evidence="7">ATP synthase F(1) sector subunit delta</fullName>
    </alternativeName>
    <alternativeName>
        <fullName evidence="7">F-type ATPase subunit delta</fullName>
        <shortName evidence="7">F-ATPase subunit delta</shortName>
    </alternativeName>
</protein>
<dbReference type="EMBL" id="BAABAF010000003">
    <property type="protein sequence ID" value="GAA3759894.1"/>
    <property type="molecule type" value="Genomic_DNA"/>
</dbReference>
<comment type="function">
    <text evidence="7">This protein is part of the stalk that links CF(0) to CF(1). It either transmits conformational changes from CF(0) to CF(1) or is implicated in proton conduction.</text>
</comment>
<dbReference type="PRINTS" id="PR00125">
    <property type="entry name" value="ATPASEDELTA"/>
</dbReference>
<evidence type="ECO:0000256" key="2">
    <source>
        <dbReference type="ARBA" id="ARBA00022448"/>
    </source>
</evidence>
<gene>
    <name evidence="7" type="primary">atpH</name>
    <name evidence="8" type="ORF">GCM10022240_10570</name>
</gene>
<keyword evidence="5 7" id="KW-0472">Membrane</keyword>
<keyword evidence="7" id="KW-1003">Cell membrane</keyword>
<sequence length="262" mass="27217">MGSATTHALAASNAALGAASGVDLGVAGDLFAAARALADTPQLSGALAYWGSAPDARAKVATAVFAALGQTAQDVLQKVVRERWSDAGDLVDGVEELAIRAAATAEPEADIERELFQFARIVAADPQLELALGSRLGDQAVKGRLVQSLLNGRANAATALIASSVVQRPRERRVRELLGRAERIVSDARGRTVATVTSAVALGAAQVDRLAAWLKSSYGTDISVNTIIDRTLVGGLRVQIADDVIDATVSSRLSDLRQRLAG</sequence>
<evidence type="ECO:0000256" key="7">
    <source>
        <dbReference type="HAMAP-Rule" id="MF_01416"/>
    </source>
</evidence>
<evidence type="ECO:0000256" key="4">
    <source>
        <dbReference type="ARBA" id="ARBA00023065"/>
    </source>
</evidence>
<keyword evidence="4 7" id="KW-0406">Ion transport</keyword>
<keyword evidence="3 7" id="KW-0375">Hydrogen ion transport</keyword>
<comment type="function">
    <text evidence="7">F(1)F(0) ATP synthase produces ATP from ADP in the presence of a proton or sodium gradient. F-type ATPases consist of two structural domains, F(1) containing the extramembraneous catalytic core and F(0) containing the membrane proton channel, linked together by a central stalk and a peripheral stalk. During catalysis, ATP synthesis in the catalytic domain of F(1) is coupled via a rotary mechanism of the central stalk subunits to proton translocation.</text>
</comment>
<name>A0ABP7GFV6_9MICO</name>
<evidence type="ECO:0000256" key="1">
    <source>
        <dbReference type="ARBA" id="ARBA00004370"/>
    </source>
</evidence>
<comment type="subcellular location">
    <subcellularLocation>
        <location evidence="7">Cell membrane</location>
        <topology evidence="7">Peripheral membrane protein</topology>
    </subcellularLocation>
    <subcellularLocation>
        <location evidence="1">Membrane</location>
    </subcellularLocation>
</comment>
<keyword evidence="9" id="KW-1185">Reference proteome</keyword>